<gene>
    <name evidence="4" type="ORF">P3F81_01615</name>
</gene>
<protein>
    <submittedName>
        <fullName evidence="4">LptA/OstA family protein</fullName>
    </submittedName>
</protein>
<dbReference type="PANTHER" id="PTHR36504">
    <property type="entry name" value="LIPOPOLYSACCHARIDE EXPORT SYSTEM PROTEIN LPTA"/>
    <property type="match status" value="1"/>
</dbReference>
<dbReference type="RefSeq" id="WP_147666966.1">
    <property type="nucleotide sequence ID" value="NZ_CP120678.1"/>
</dbReference>
<accession>A0A9Y2AG43</accession>
<name>A0A9Y2AG43_9FIRM</name>
<sequence>MNLKKMCLTTMLCMAIASPLYAANDKPIDLSADVIEYDSTTGMMTATGSVKMVQENAVITGMKATYNTKSKEAEIDGGVRMVKEDMDLTAANVRSIDNKHVIAVGDVVLVKGTSTLTGPQVDYFLDQDYVLINSNAKISMPDGVMTSEKLEHFVKENRAVATENVHIVSQTRNLDATGDVATYYGGEGQQGKIVLSGNAVAVQDNNTLRGKTLTMYLEEKPASQSNQSELVIKPNEK</sequence>
<evidence type="ECO:0000256" key="1">
    <source>
        <dbReference type="ARBA" id="ARBA00022729"/>
    </source>
</evidence>
<evidence type="ECO:0000313" key="5">
    <source>
        <dbReference type="Proteomes" id="UP001243623"/>
    </source>
</evidence>
<dbReference type="Proteomes" id="UP001243623">
    <property type="component" value="Chromosome"/>
</dbReference>
<dbReference type="GO" id="GO:0017089">
    <property type="term" value="F:glycolipid transfer activity"/>
    <property type="evidence" value="ECO:0007669"/>
    <property type="project" value="TreeGrafter"/>
</dbReference>
<feature type="signal peptide" evidence="2">
    <location>
        <begin position="1"/>
        <end position="22"/>
    </location>
</feature>
<dbReference type="EMBL" id="CP120678">
    <property type="protein sequence ID" value="WIW71050.1"/>
    <property type="molecule type" value="Genomic_DNA"/>
</dbReference>
<dbReference type="InterPro" id="IPR005653">
    <property type="entry name" value="OstA-like_N"/>
</dbReference>
<feature type="domain" description="Organic solvent tolerance-like N-terminal" evidence="3">
    <location>
        <begin position="89"/>
        <end position="219"/>
    </location>
</feature>
<dbReference type="Pfam" id="PF03968">
    <property type="entry name" value="LptD_N"/>
    <property type="match status" value="1"/>
</dbReference>
<dbReference type="AlphaFoldDB" id="A0A9Y2AG43"/>
<evidence type="ECO:0000313" key="4">
    <source>
        <dbReference type="EMBL" id="WIW71050.1"/>
    </source>
</evidence>
<dbReference type="GO" id="GO:0030288">
    <property type="term" value="C:outer membrane-bounded periplasmic space"/>
    <property type="evidence" value="ECO:0007669"/>
    <property type="project" value="TreeGrafter"/>
</dbReference>
<keyword evidence="5" id="KW-1185">Reference proteome</keyword>
<dbReference type="GO" id="GO:0009279">
    <property type="term" value="C:cell outer membrane"/>
    <property type="evidence" value="ECO:0007669"/>
    <property type="project" value="TreeGrafter"/>
</dbReference>
<feature type="chain" id="PRO_5040778884" evidence="2">
    <location>
        <begin position="23"/>
        <end position="237"/>
    </location>
</feature>
<keyword evidence="1 2" id="KW-0732">Signal</keyword>
<dbReference type="GO" id="GO:0015920">
    <property type="term" value="P:lipopolysaccharide transport"/>
    <property type="evidence" value="ECO:0007669"/>
    <property type="project" value="TreeGrafter"/>
</dbReference>
<organism evidence="4 5">
    <name type="scientific">Selenobaculum gibii</name>
    <dbReference type="NCBI Taxonomy" id="3054208"/>
    <lineage>
        <taxon>Bacteria</taxon>
        <taxon>Bacillati</taxon>
        <taxon>Bacillota</taxon>
        <taxon>Negativicutes</taxon>
        <taxon>Selenomonadales</taxon>
        <taxon>Selenomonadaceae</taxon>
        <taxon>Selenobaculum</taxon>
    </lineage>
</organism>
<dbReference type="KEGG" id="sgbi:P3F81_01615"/>
<proteinExistence type="predicted"/>
<dbReference type="Gene3D" id="2.60.450.10">
    <property type="entry name" value="Lipopolysaccharide (LPS) transport protein A like domain"/>
    <property type="match status" value="1"/>
</dbReference>
<reference evidence="4" key="1">
    <citation type="submission" date="2023-03" db="EMBL/GenBank/DDBJ databases">
        <title>Selenobaculum gbiensis gen. nov. sp. nov., a new bacterium isolated from the gut microbiota of IBD patient.</title>
        <authorList>
            <person name="Yeo S."/>
            <person name="Park H."/>
            <person name="Huh C.S."/>
        </authorList>
    </citation>
    <scope>NUCLEOTIDE SEQUENCE</scope>
    <source>
        <strain evidence="4">ICN-92133</strain>
    </source>
</reference>
<dbReference type="PANTHER" id="PTHR36504:SF1">
    <property type="entry name" value="LIPOPOLYSACCHARIDE EXPORT SYSTEM PROTEIN LPTA"/>
    <property type="match status" value="1"/>
</dbReference>
<evidence type="ECO:0000259" key="3">
    <source>
        <dbReference type="Pfam" id="PF03968"/>
    </source>
</evidence>
<dbReference type="InterPro" id="IPR052037">
    <property type="entry name" value="LPS_export_LptA"/>
</dbReference>
<evidence type="ECO:0000256" key="2">
    <source>
        <dbReference type="SAM" id="SignalP"/>
    </source>
</evidence>